<dbReference type="OrthoDB" id="9791866at2"/>
<dbReference type="Proteomes" id="UP000199226">
    <property type="component" value="Unassembled WGS sequence"/>
</dbReference>
<dbReference type="PANTHER" id="PTHR43143">
    <property type="entry name" value="METALLOPHOSPHOESTERASE, CALCINEURIN SUPERFAMILY"/>
    <property type="match status" value="1"/>
</dbReference>
<dbReference type="AlphaFoldDB" id="A0A1G9UNE2"/>
<dbReference type="InterPro" id="IPR004843">
    <property type="entry name" value="Calcineurin-like_PHP"/>
</dbReference>
<proteinExistence type="predicted"/>
<dbReference type="InterPro" id="IPR051918">
    <property type="entry name" value="STPP_CPPED1"/>
</dbReference>
<evidence type="ECO:0000313" key="2">
    <source>
        <dbReference type="EMBL" id="SDM61367.1"/>
    </source>
</evidence>
<protein>
    <submittedName>
        <fullName evidence="2">3',5'-cyclic AMP phosphodiesterase CpdA</fullName>
    </submittedName>
</protein>
<dbReference type="SUPFAM" id="SSF56300">
    <property type="entry name" value="Metallo-dependent phosphatases"/>
    <property type="match status" value="1"/>
</dbReference>
<keyword evidence="3" id="KW-1185">Reference proteome</keyword>
<dbReference type="GO" id="GO:0016787">
    <property type="term" value="F:hydrolase activity"/>
    <property type="evidence" value="ECO:0007669"/>
    <property type="project" value="InterPro"/>
</dbReference>
<dbReference type="Gene3D" id="3.60.21.10">
    <property type="match status" value="1"/>
</dbReference>
<gene>
    <name evidence="2" type="ORF">SAMN05421813_11716</name>
</gene>
<evidence type="ECO:0000313" key="3">
    <source>
        <dbReference type="Proteomes" id="UP000199226"/>
    </source>
</evidence>
<dbReference type="EMBL" id="FNHH01000017">
    <property type="protein sequence ID" value="SDM61367.1"/>
    <property type="molecule type" value="Genomic_DNA"/>
</dbReference>
<reference evidence="3" key="1">
    <citation type="submission" date="2016-10" db="EMBL/GenBank/DDBJ databases">
        <authorList>
            <person name="Varghese N."/>
            <person name="Submissions S."/>
        </authorList>
    </citation>
    <scope>NUCLEOTIDE SEQUENCE [LARGE SCALE GENOMIC DNA]</scope>
    <source>
        <strain evidence="3">DSM 24536</strain>
    </source>
</reference>
<dbReference type="RefSeq" id="WP_090705223.1">
    <property type="nucleotide sequence ID" value="NZ_FNHH01000017.1"/>
</dbReference>
<dbReference type="STRING" id="990371.SAMN05421813_11716"/>
<organism evidence="2 3">
    <name type="scientific">Daejeonella rubra</name>
    <dbReference type="NCBI Taxonomy" id="990371"/>
    <lineage>
        <taxon>Bacteria</taxon>
        <taxon>Pseudomonadati</taxon>
        <taxon>Bacteroidota</taxon>
        <taxon>Sphingobacteriia</taxon>
        <taxon>Sphingobacteriales</taxon>
        <taxon>Sphingobacteriaceae</taxon>
        <taxon>Daejeonella</taxon>
    </lineage>
</organism>
<dbReference type="Pfam" id="PF00149">
    <property type="entry name" value="Metallophos"/>
    <property type="match status" value="1"/>
</dbReference>
<accession>A0A1G9UNE2</accession>
<dbReference type="InterPro" id="IPR029052">
    <property type="entry name" value="Metallo-depent_PP-like"/>
</dbReference>
<feature type="domain" description="Calcineurin-like phosphoesterase" evidence="1">
    <location>
        <begin position="34"/>
        <end position="255"/>
    </location>
</feature>
<name>A0A1G9UNE2_9SPHI</name>
<dbReference type="PANTHER" id="PTHR43143:SF1">
    <property type="entry name" value="SERINE_THREONINE-PROTEIN PHOSPHATASE CPPED1"/>
    <property type="match status" value="1"/>
</dbReference>
<sequence>MKRKDFLKLGSAAAGLSIFPDILSAKEPASKRSLRFAFLTDIHVKPGSIPEEGMAKALQHVRKLKKKVDFIINGGDSIMDALAATKESTQTQWNLFHKIMDQENSLPVYPCIGNHDVYGWFQKSPDTTDPLYGKTWAVKELKMTERYYHFTKGIWDFIVLDSTQLNPAGGYIGKIDEEQLTWLKSKLAEIPSDHHISIISHIPILSICSGLFFNKTEPNGDLKIQRNLMHTDFLELKKIFMQYPNLRSCLSGHIHLQDEVRYLDVSYYCNGAVSGGWWKGAYQEFKPAYAVFEFFNDGTCTREMVNYE</sequence>
<evidence type="ECO:0000259" key="1">
    <source>
        <dbReference type="Pfam" id="PF00149"/>
    </source>
</evidence>